<evidence type="ECO:0000313" key="10">
    <source>
        <dbReference type="Proteomes" id="UP000270678"/>
    </source>
</evidence>
<keyword evidence="3 7" id="KW-0032">Aminotransferase</keyword>
<reference evidence="10" key="1">
    <citation type="submission" date="2018-12" db="EMBL/GenBank/DDBJ databases">
        <title>Complete genome sequence of Paenibacillus sp. MBLB1234.</title>
        <authorList>
            <person name="Nam Y.-D."/>
            <person name="Kang J."/>
            <person name="Chung W.-H."/>
            <person name="Park Y.S."/>
        </authorList>
    </citation>
    <scope>NUCLEOTIDE SEQUENCE [LARGE SCALE GENOMIC DNA]</scope>
    <source>
        <strain evidence="10">MBLB1234</strain>
    </source>
</reference>
<accession>A0A3Q9I9T1</accession>
<dbReference type="GO" id="GO:0004400">
    <property type="term" value="F:histidinol-phosphate transaminase activity"/>
    <property type="evidence" value="ECO:0007669"/>
    <property type="project" value="UniProtKB-UniRule"/>
</dbReference>
<dbReference type="GO" id="GO:0030170">
    <property type="term" value="F:pyridoxal phosphate binding"/>
    <property type="evidence" value="ECO:0007669"/>
    <property type="project" value="InterPro"/>
</dbReference>
<dbReference type="InterPro" id="IPR050106">
    <property type="entry name" value="HistidinolP_aminotransfase"/>
</dbReference>
<evidence type="ECO:0000256" key="2">
    <source>
        <dbReference type="ARBA" id="ARBA00011738"/>
    </source>
</evidence>
<evidence type="ECO:0000256" key="1">
    <source>
        <dbReference type="ARBA" id="ARBA00001933"/>
    </source>
</evidence>
<keyword evidence="6 7" id="KW-0368">Histidine biosynthesis</keyword>
<dbReference type="NCBIfam" id="TIGR01141">
    <property type="entry name" value="hisC"/>
    <property type="match status" value="1"/>
</dbReference>
<feature type="domain" description="Aminotransferase class I/classII large" evidence="8">
    <location>
        <begin position="30"/>
        <end position="355"/>
    </location>
</feature>
<dbReference type="PANTHER" id="PTHR43643">
    <property type="entry name" value="HISTIDINOL-PHOSPHATE AMINOTRANSFERASE 2"/>
    <property type="match status" value="1"/>
</dbReference>
<feature type="modified residue" description="N6-(pyridoxal phosphate)lysine" evidence="7">
    <location>
        <position position="222"/>
    </location>
</feature>
<dbReference type="GO" id="GO:0000105">
    <property type="term" value="P:L-histidine biosynthetic process"/>
    <property type="evidence" value="ECO:0007669"/>
    <property type="project" value="UniProtKB-UniRule"/>
</dbReference>
<dbReference type="InterPro" id="IPR015421">
    <property type="entry name" value="PyrdxlP-dep_Trfase_major"/>
</dbReference>
<dbReference type="Gene3D" id="3.40.640.10">
    <property type="entry name" value="Type I PLP-dependent aspartate aminotransferase-like (Major domain)"/>
    <property type="match status" value="1"/>
</dbReference>
<evidence type="ECO:0000256" key="5">
    <source>
        <dbReference type="ARBA" id="ARBA00022898"/>
    </source>
</evidence>
<evidence type="ECO:0000259" key="8">
    <source>
        <dbReference type="Pfam" id="PF00155"/>
    </source>
</evidence>
<keyword evidence="4 7" id="KW-0808">Transferase</keyword>
<dbReference type="RefSeq" id="WP_126999667.1">
    <property type="nucleotide sequence ID" value="NZ_CP034346.1"/>
</dbReference>
<dbReference type="UniPathway" id="UPA00031">
    <property type="reaction ID" value="UER00012"/>
</dbReference>
<dbReference type="OrthoDB" id="9813612at2"/>
<evidence type="ECO:0000256" key="3">
    <source>
        <dbReference type="ARBA" id="ARBA00022576"/>
    </source>
</evidence>
<dbReference type="InterPro" id="IPR015422">
    <property type="entry name" value="PyrdxlP-dep_Trfase_small"/>
</dbReference>
<evidence type="ECO:0000256" key="7">
    <source>
        <dbReference type="HAMAP-Rule" id="MF_01023"/>
    </source>
</evidence>
<evidence type="ECO:0000256" key="4">
    <source>
        <dbReference type="ARBA" id="ARBA00022679"/>
    </source>
</evidence>
<dbReference type="PANTHER" id="PTHR43643:SF3">
    <property type="entry name" value="HISTIDINOL-PHOSPHATE AMINOTRANSFERASE"/>
    <property type="match status" value="1"/>
</dbReference>
<protein>
    <recommendedName>
        <fullName evidence="7">Histidinol-phosphate aminotransferase</fullName>
        <ecNumber evidence="7">2.6.1.9</ecNumber>
    </recommendedName>
    <alternativeName>
        <fullName evidence="7">Imidazole acetol-phosphate transaminase</fullName>
    </alternativeName>
</protein>
<comment type="subunit">
    <text evidence="2 7">Homodimer.</text>
</comment>
<proteinExistence type="inferred from homology"/>
<gene>
    <name evidence="7" type="primary">hisC</name>
    <name evidence="9" type="ORF">EI981_15665</name>
</gene>
<comment type="cofactor">
    <cofactor evidence="1 7">
        <name>pyridoxal 5'-phosphate</name>
        <dbReference type="ChEBI" id="CHEBI:597326"/>
    </cofactor>
</comment>
<dbReference type="KEGG" id="plut:EI981_15665"/>
<keyword evidence="5 7" id="KW-0663">Pyridoxal phosphate</keyword>
<dbReference type="CDD" id="cd00609">
    <property type="entry name" value="AAT_like"/>
    <property type="match status" value="1"/>
</dbReference>
<dbReference type="EC" id="2.6.1.9" evidence="7"/>
<name>A0A3Q9I9T1_9BACL</name>
<dbReference type="InterPro" id="IPR005861">
    <property type="entry name" value="HisP_aminotrans"/>
</dbReference>
<dbReference type="Gene3D" id="3.90.1150.10">
    <property type="entry name" value="Aspartate Aminotransferase, domain 1"/>
    <property type="match status" value="1"/>
</dbReference>
<dbReference type="SUPFAM" id="SSF53383">
    <property type="entry name" value="PLP-dependent transferases"/>
    <property type="match status" value="1"/>
</dbReference>
<comment type="catalytic activity">
    <reaction evidence="7">
        <text>L-histidinol phosphate + 2-oxoglutarate = 3-(imidazol-4-yl)-2-oxopropyl phosphate + L-glutamate</text>
        <dbReference type="Rhea" id="RHEA:23744"/>
        <dbReference type="ChEBI" id="CHEBI:16810"/>
        <dbReference type="ChEBI" id="CHEBI:29985"/>
        <dbReference type="ChEBI" id="CHEBI:57766"/>
        <dbReference type="ChEBI" id="CHEBI:57980"/>
        <dbReference type="EC" id="2.6.1.9"/>
    </reaction>
</comment>
<dbReference type="InterPro" id="IPR015424">
    <property type="entry name" value="PyrdxlP-dep_Trfase"/>
</dbReference>
<dbReference type="Proteomes" id="UP000270678">
    <property type="component" value="Chromosome"/>
</dbReference>
<evidence type="ECO:0000256" key="6">
    <source>
        <dbReference type="ARBA" id="ARBA00023102"/>
    </source>
</evidence>
<dbReference type="AlphaFoldDB" id="A0A3Q9I9T1"/>
<dbReference type="HAMAP" id="MF_01023">
    <property type="entry name" value="HisC_aminotrans_2"/>
    <property type="match status" value="1"/>
</dbReference>
<sequence>MKPKTNVLHLPVYQPGKPIEEVKRELGLTEVIKLASNENPFGCSPSAIEAIRAEIENIHYYPDDEAGALRLKLAEMLDVQLNQIIMGAGSDEVILMLARAYLVAGDETIMSMNTFPQYKHNSEIENAVCIEVPHKEGKHDLYGILSRMSEGTKIVWICNPNNPTGTIVSHSELERFLRLIPPHVLVVVDEAYSDYVTHKDYPDGLRLLKDYPNLVLLRTFSKIYGLASMRIGYGIGHPDVIRTINQVREPFNTSRFAQAAAFASLEDQAFVERCRMHNREGIIQLCSEFDNMGLRYFEPHGNFILVDVQRPSKTMFDELLKRGVIIRGGHALGFPTHIRVTVGRAEQNDKFLRALREVMAIVAQR</sequence>
<organism evidence="9 10">
    <name type="scientific">Paenibacillus lutimineralis</name>
    <dbReference type="NCBI Taxonomy" id="2707005"/>
    <lineage>
        <taxon>Bacteria</taxon>
        <taxon>Bacillati</taxon>
        <taxon>Bacillota</taxon>
        <taxon>Bacilli</taxon>
        <taxon>Bacillales</taxon>
        <taxon>Paenibacillaceae</taxon>
        <taxon>Paenibacillus</taxon>
    </lineage>
</organism>
<comment type="pathway">
    <text evidence="7">Amino-acid biosynthesis; L-histidine biosynthesis; L-histidine from 5-phospho-alpha-D-ribose 1-diphosphate: step 7/9.</text>
</comment>
<dbReference type="EMBL" id="CP034346">
    <property type="protein sequence ID" value="AZS15734.1"/>
    <property type="molecule type" value="Genomic_DNA"/>
</dbReference>
<dbReference type="Pfam" id="PF00155">
    <property type="entry name" value="Aminotran_1_2"/>
    <property type="match status" value="1"/>
</dbReference>
<keyword evidence="7" id="KW-0028">Amino-acid biosynthesis</keyword>
<dbReference type="InterPro" id="IPR004839">
    <property type="entry name" value="Aminotransferase_I/II_large"/>
</dbReference>
<evidence type="ECO:0000313" key="9">
    <source>
        <dbReference type="EMBL" id="AZS15734.1"/>
    </source>
</evidence>
<keyword evidence="10" id="KW-1185">Reference proteome</keyword>
<comment type="similarity">
    <text evidence="7">Belongs to the class-II pyridoxal-phosphate-dependent aminotransferase family. Histidinol-phosphate aminotransferase subfamily.</text>
</comment>